<evidence type="ECO:0000313" key="2">
    <source>
        <dbReference type="EMBL" id="KAJ3482810.1"/>
    </source>
</evidence>
<reference evidence="2" key="1">
    <citation type="submission" date="2022-07" db="EMBL/GenBank/DDBJ databases">
        <title>Genome Sequence of Agrocybe chaxingu.</title>
        <authorList>
            <person name="Buettner E."/>
        </authorList>
    </citation>
    <scope>NUCLEOTIDE SEQUENCE</scope>
    <source>
        <strain evidence="2">MP-N11</strain>
    </source>
</reference>
<evidence type="ECO:0000256" key="1">
    <source>
        <dbReference type="SAM" id="MobiDB-lite"/>
    </source>
</evidence>
<feature type="region of interest" description="Disordered" evidence="1">
    <location>
        <begin position="54"/>
        <end position="74"/>
    </location>
</feature>
<dbReference type="OrthoDB" id="3033202at2759"/>
<dbReference type="AlphaFoldDB" id="A0A9W8MNS8"/>
<dbReference type="EMBL" id="JANKHO010003536">
    <property type="protein sequence ID" value="KAJ3482810.1"/>
    <property type="molecule type" value="Genomic_DNA"/>
</dbReference>
<protein>
    <submittedName>
        <fullName evidence="2">Uncharacterized protein</fullName>
    </submittedName>
</protein>
<name>A0A9W8MNS8_9AGAR</name>
<accession>A0A9W8MNS8</accession>
<organism evidence="2 3">
    <name type="scientific">Agrocybe chaxingu</name>
    <dbReference type="NCBI Taxonomy" id="84603"/>
    <lineage>
        <taxon>Eukaryota</taxon>
        <taxon>Fungi</taxon>
        <taxon>Dikarya</taxon>
        <taxon>Basidiomycota</taxon>
        <taxon>Agaricomycotina</taxon>
        <taxon>Agaricomycetes</taxon>
        <taxon>Agaricomycetidae</taxon>
        <taxon>Agaricales</taxon>
        <taxon>Agaricineae</taxon>
        <taxon>Strophariaceae</taxon>
        <taxon>Agrocybe</taxon>
    </lineage>
</organism>
<sequence length="74" mass="8023">MSSCATSFGAAAREAQPNYETISLVCAAYMNHLFSSARYPYPCPRSAWQSHLPSYIKRPPPSPPDSTSPSSTTP</sequence>
<comment type="caution">
    <text evidence="2">The sequence shown here is derived from an EMBL/GenBank/DDBJ whole genome shotgun (WGS) entry which is preliminary data.</text>
</comment>
<evidence type="ECO:0000313" key="3">
    <source>
        <dbReference type="Proteomes" id="UP001148786"/>
    </source>
</evidence>
<proteinExistence type="predicted"/>
<gene>
    <name evidence="2" type="ORF">NLJ89_g12117</name>
</gene>
<keyword evidence="3" id="KW-1185">Reference proteome</keyword>
<dbReference type="Proteomes" id="UP001148786">
    <property type="component" value="Unassembled WGS sequence"/>
</dbReference>